<feature type="compositionally biased region" description="Basic and acidic residues" evidence="2">
    <location>
        <begin position="164"/>
        <end position="174"/>
    </location>
</feature>
<dbReference type="Proteomes" id="UP001153714">
    <property type="component" value="Chromosome 21"/>
</dbReference>
<feature type="compositionally biased region" description="Basic and acidic residues" evidence="2">
    <location>
        <begin position="61"/>
        <end position="71"/>
    </location>
</feature>
<feature type="coiled-coil region" evidence="1">
    <location>
        <begin position="245"/>
        <end position="326"/>
    </location>
</feature>
<keyword evidence="1" id="KW-0175">Coiled coil</keyword>
<keyword evidence="4" id="KW-1185">Reference proteome</keyword>
<feature type="compositionally biased region" description="Basic residues" evidence="2">
    <location>
        <begin position="101"/>
        <end position="112"/>
    </location>
</feature>
<organism evidence="3 4">
    <name type="scientific">Diatraea saccharalis</name>
    <name type="common">sugarcane borer</name>
    <dbReference type="NCBI Taxonomy" id="40085"/>
    <lineage>
        <taxon>Eukaryota</taxon>
        <taxon>Metazoa</taxon>
        <taxon>Ecdysozoa</taxon>
        <taxon>Arthropoda</taxon>
        <taxon>Hexapoda</taxon>
        <taxon>Insecta</taxon>
        <taxon>Pterygota</taxon>
        <taxon>Neoptera</taxon>
        <taxon>Endopterygota</taxon>
        <taxon>Lepidoptera</taxon>
        <taxon>Glossata</taxon>
        <taxon>Ditrysia</taxon>
        <taxon>Pyraloidea</taxon>
        <taxon>Crambidae</taxon>
        <taxon>Crambinae</taxon>
        <taxon>Diatraea</taxon>
    </lineage>
</organism>
<protein>
    <submittedName>
        <fullName evidence="3">Uncharacterized protein</fullName>
    </submittedName>
</protein>
<evidence type="ECO:0000313" key="3">
    <source>
        <dbReference type="EMBL" id="CAG9790383.1"/>
    </source>
</evidence>
<evidence type="ECO:0000256" key="2">
    <source>
        <dbReference type="SAM" id="MobiDB-lite"/>
    </source>
</evidence>
<feature type="compositionally biased region" description="Acidic residues" evidence="2">
    <location>
        <begin position="179"/>
        <end position="193"/>
    </location>
</feature>
<evidence type="ECO:0000313" key="4">
    <source>
        <dbReference type="Proteomes" id="UP001153714"/>
    </source>
</evidence>
<feature type="region of interest" description="Disordered" evidence="2">
    <location>
        <begin position="1"/>
        <end position="203"/>
    </location>
</feature>
<feature type="compositionally biased region" description="Basic and acidic residues" evidence="2">
    <location>
        <begin position="194"/>
        <end position="203"/>
    </location>
</feature>
<sequence>MERSARKNDLPPGGTGHQAGESASAGTRRDLSPLLPAGSPHSVEGNYRLQEEALTPIYNSAEDKKRKEKSVPKTSGRIKRPIEAVDCKGDCKASPEAKVPTARRGRWKHSANPRRTQVTTVEEEELTEAQSDSDKEETIRLSKRGKEESRSQERGENLLSKIVEAGKKGQKEDPNQSSGEDEMDIEEGKEEEDEKRKEEKDVEDNLQKIDRIGKERDLLCAEMVEVLRDTREVVKNRSDLSADFKEELTVVLQKFEEDAADLSKLLDTSWVREIYVRYRAHKAEKQKLEEEVLKLRVEQEANERVMSRLNGEVTELKAEVGRLKDLIWTIQNRPPLAAGGCAAKVKKRRPATEDAPLVRERS</sequence>
<reference evidence="3" key="2">
    <citation type="submission" date="2022-10" db="EMBL/GenBank/DDBJ databases">
        <authorList>
            <consortium name="ENA_rothamsted_submissions"/>
            <consortium name="culmorum"/>
            <person name="King R."/>
        </authorList>
    </citation>
    <scope>NUCLEOTIDE SEQUENCE</scope>
</reference>
<feature type="region of interest" description="Disordered" evidence="2">
    <location>
        <begin position="340"/>
        <end position="362"/>
    </location>
</feature>
<evidence type="ECO:0000256" key="1">
    <source>
        <dbReference type="SAM" id="Coils"/>
    </source>
</evidence>
<dbReference type="EMBL" id="OU893352">
    <property type="protein sequence ID" value="CAG9790383.1"/>
    <property type="molecule type" value="Genomic_DNA"/>
</dbReference>
<feature type="compositionally biased region" description="Basic and acidic residues" evidence="2">
    <location>
        <begin position="350"/>
        <end position="362"/>
    </location>
</feature>
<feature type="compositionally biased region" description="Basic and acidic residues" evidence="2">
    <location>
        <begin position="132"/>
        <end position="156"/>
    </location>
</feature>
<dbReference type="AlphaFoldDB" id="A0A9N9R698"/>
<accession>A0A9N9R698</accession>
<proteinExistence type="predicted"/>
<gene>
    <name evidence="3" type="ORF">DIATSA_LOCUS8051</name>
</gene>
<feature type="compositionally biased region" description="Basic and acidic residues" evidence="2">
    <location>
        <begin position="80"/>
        <end position="95"/>
    </location>
</feature>
<reference evidence="3" key="1">
    <citation type="submission" date="2021-12" db="EMBL/GenBank/DDBJ databases">
        <authorList>
            <person name="King R."/>
        </authorList>
    </citation>
    <scope>NUCLEOTIDE SEQUENCE</scope>
</reference>
<name>A0A9N9R698_9NEOP</name>